<dbReference type="EMBL" id="ML987195">
    <property type="protein sequence ID" value="KAF2249161.1"/>
    <property type="molecule type" value="Genomic_DNA"/>
</dbReference>
<proteinExistence type="predicted"/>
<protein>
    <submittedName>
        <fullName evidence="3">Uncharacterized protein</fullName>
    </submittedName>
</protein>
<name>A0A6A6IFE8_9PLEO</name>
<keyword evidence="2" id="KW-0812">Transmembrane</keyword>
<evidence type="ECO:0000256" key="1">
    <source>
        <dbReference type="SAM" id="MobiDB-lite"/>
    </source>
</evidence>
<accession>A0A6A6IFE8</accession>
<keyword evidence="2" id="KW-0472">Membrane</keyword>
<keyword evidence="2" id="KW-1133">Transmembrane helix</keyword>
<dbReference type="GeneID" id="54584332"/>
<dbReference type="RefSeq" id="XP_033684165.1">
    <property type="nucleotide sequence ID" value="XM_033831002.1"/>
</dbReference>
<gene>
    <name evidence="3" type="ORF">BU26DRAFT_531110</name>
</gene>
<feature type="region of interest" description="Disordered" evidence="1">
    <location>
        <begin position="136"/>
        <end position="157"/>
    </location>
</feature>
<dbReference type="OrthoDB" id="3539644at2759"/>
<reference evidence="3" key="1">
    <citation type="journal article" date="2020" name="Stud. Mycol.">
        <title>101 Dothideomycetes genomes: a test case for predicting lifestyles and emergence of pathogens.</title>
        <authorList>
            <person name="Haridas S."/>
            <person name="Albert R."/>
            <person name="Binder M."/>
            <person name="Bloem J."/>
            <person name="Labutti K."/>
            <person name="Salamov A."/>
            <person name="Andreopoulos B."/>
            <person name="Baker S."/>
            <person name="Barry K."/>
            <person name="Bills G."/>
            <person name="Bluhm B."/>
            <person name="Cannon C."/>
            <person name="Castanera R."/>
            <person name="Culley D."/>
            <person name="Daum C."/>
            <person name="Ezra D."/>
            <person name="Gonzalez J."/>
            <person name="Henrissat B."/>
            <person name="Kuo A."/>
            <person name="Liang C."/>
            <person name="Lipzen A."/>
            <person name="Lutzoni F."/>
            <person name="Magnuson J."/>
            <person name="Mondo S."/>
            <person name="Nolan M."/>
            <person name="Ohm R."/>
            <person name="Pangilinan J."/>
            <person name="Park H.-J."/>
            <person name="Ramirez L."/>
            <person name="Alfaro M."/>
            <person name="Sun H."/>
            <person name="Tritt A."/>
            <person name="Yoshinaga Y."/>
            <person name="Zwiers L.-H."/>
            <person name="Turgeon B."/>
            <person name="Goodwin S."/>
            <person name="Spatafora J."/>
            <person name="Crous P."/>
            <person name="Grigoriev I."/>
        </authorList>
    </citation>
    <scope>NUCLEOTIDE SEQUENCE</scope>
    <source>
        <strain evidence="3">CBS 122368</strain>
    </source>
</reference>
<evidence type="ECO:0000313" key="3">
    <source>
        <dbReference type="EMBL" id="KAF2249161.1"/>
    </source>
</evidence>
<feature type="transmembrane region" description="Helical" evidence="2">
    <location>
        <begin position="104"/>
        <end position="124"/>
    </location>
</feature>
<organism evidence="3 4">
    <name type="scientific">Trematosphaeria pertusa</name>
    <dbReference type="NCBI Taxonomy" id="390896"/>
    <lineage>
        <taxon>Eukaryota</taxon>
        <taxon>Fungi</taxon>
        <taxon>Dikarya</taxon>
        <taxon>Ascomycota</taxon>
        <taxon>Pezizomycotina</taxon>
        <taxon>Dothideomycetes</taxon>
        <taxon>Pleosporomycetidae</taxon>
        <taxon>Pleosporales</taxon>
        <taxon>Massarineae</taxon>
        <taxon>Trematosphaeriaceae</taxon>
        <taxon>Trematosphaeria</taxon>
    </lineage>
</organism>
<keyword evidence="4" id="KW-1185">Reference proteome</keyword>
<evidence type="ECO:0000256" key="2">
    <source>
        <dbReference type="SAM" id="Phobius"/>
    </source>
</evidence>
<dbReference type="Proteomes" id="UP000800094">
    <property type="component" value="Unassembled WGS sequence"/>
</dbReference>
<sequence length="545" mass="59039">MYIDTEAANNGVKPKVTVSSATRYSEERTPLLETFVGQDAPPSYLEATTPMPWNGRPSGDEGARLLDNGGRISFAPMMPERDGMYKDGPYRKRSFRERCTKKRMLKWMAAILAIIVFAAIIAAATNKKETTVLPVPAEPAESNAPARPSKPKENFPIRWPSRCGKDYNVKSEEINWGFPTELEILEAVHQLDGPYKRVSGWIHVTQAPEGQAAGTIEAKMSYAVSSSVDVNSIKYAYTPTGLTIGDPSFPDGFDGVRKGTACLGISVVVYMAPGTKLENLKIRSTHLGMQIHDGVDFTVSNETSISLTTGTLDSTSFSSRETHLQTISGSISGKYSLSDLLSIKTKSGSVNINVEPKEAAEGGSESAVFLANSLSGSIRADFERKRIPERDYQVLINTTVGSVDGTFIHGSRTVMSSVAGFINADILPFKSGDYPSSIDTSATDGQTTLKIRSPYENAGVAMNKLRSTHKSISGVIDLTYPEEWEGHLEGTSMEGMLHLQGQNLELIRQDERPGLNRAEAKKGNGGSNMVFNTVSGGCEVKVGKL</sequence>
<evidence type="ECO:0000313" key="4">
    <source>
        <dbReference type="Proteomes" id="UP000800094"/>
    </source>
</evidence>
<dbReference type="AlphaFoldDB" id="A0A6A6IFE8"/>